<feature type="compositionally biased region" description="Basic and acidic residues" evidence="2">
    <location>
        <begin position="353"/>
        <end position="368"/>
    </location>
</feature>
<feature type="compositionally biased region" description="Low complexity" evidence="2">
    <location>
        <begin position="425"/>
        <end position="439"/>
    </location>
</feature>
<keyword evidence="7" id="KW-1185">Reference proteome</keyword>
<feature type="compositionally biased region" description="Basic and acidic residues" evidence="2">
    <location>
        <begin position="394"/>
        <end position="424"/>
    </location>
</feature>
<feature type="compositionally biased region" description="Basic and acidic residues" evidence="2">
    <location>
        <begin position="553"/>
        <end position="609"/>
    </location>
</feature>
<feature type="compositionally biased region" description="Polar residues" evidence="2">
    <location>
        <begin position="453"/>
        <end position="465"/>
    </location>
</feature>
<feature type="compositionally biased region" description="Basic and acidic residues" evidence="2">
    <location>
        <begin position="534"/>
        <end position="545"/>
    </location>
</feature>
<gene>
    <name evidence="6" type="ORF">FRX94_01040</name>
</gene>
<dbReference type="InterPro" id="IPR004089">
    <property type="entry name" value="MCPsignal_dom"/>
</dbReference>
<feature type="compositionally biased region" description="Basic and acidic residues" evidence="2">
    <location>
        <begin position="281"/>
        <end position="335"/>
    </location>
</feature>
<reference evidence="6 7" key="1">
    <citation type="submission" date="2019-08" db="EMBL/GenBank/DDBJ databases">
        <authorList>
            <person name="Lei W."/>
        </authorList>
    </citation>
    <scope>NUCLEOTIDE SEQUENCE [LARGE SCALE GENOMIC DNA]</scope>
    <source>
        <strain evidence="6 7">CCUG 58627</strain>
    </source>
</reference>
<dbReference type="EMBL" id="VOHM01000002">
    <property type="protein sequence ID" value="TWT28808.1"/>
    <property type="molecule type" value="Genomic_DNA"/>
</dbReference>
<name>A0A5C5US11_9CORY</name>
<evidence type="ECO:0000313" key="7">
    <source>
        <dbReference type="Proteomes" id="UP000320791"/>
    </source>
</evidence>
<evidence type="ECO:0000256" key="2">
    <source>
        <dbReference type="SAM" id="MobiDB-lite"/>
    </source>
</evidence>
<feature type="signal peptide" evidence="4">
    <location>
        <begin position="1"/>
        <end position="22"/>
    </location>
</feature>
<keyword evidence="3" id="KW-0472">Membrane</keyword>
<dbReference type="PROSITE" id="PS50111">
    <property type="entry name" value="CHEMOTAXIS_TRANSDUC_2"/>
    <property type="match status" value="1"/>
</dbReference>
<dbReference type="AlphaFoldDB" id="A0A5C5US11"/>
<keyword evidence="1" id="KW-0807">Transducer</keyword>
<sequence length="662" mass="68208">MKKTLRLPAAALATSVALSGLAAVTPDFSPTANLNVLATAQAQSSDSIPDIYHIQKAPDAEDYSAELNTFLRISKARHLYHSASYDQKYENYFNAPQSVRDAADFSQDACYAAKSRVALAILKAEGNEEARKLDITKVGFDADVTAAAVKVLGAATEIARQKALSDDPDQQAWAKRHKFFDEGFGRLKDLNAAIIAGTPDAKEADAFSVVDWGVAQTFVKKAETDNGYTLASLTGISLYSPPLPSKFDPAAAKEVARQNEAALAEEFGPITAPGSSTPKPGEGETPKPGEGETPKPGEGETPKPGEGETPKPGEGETPKPGEGETPKPGEGETPKPGEGQNTDNASAAASAQEAKDAADKAKEAKEAAEAAAAAAAADAAKVAEAKQAAATAKTEADRAEAAATRAEKAAESAKADKAAAEQARDAAQAAQKAAEAAQKAVEEALKKVPAGNETPQPSNPGTDNSAEAKKAAEDAKKAASEAEAAAAQAAADAKKAEEAKAAAAKAEEAAKRAEDAAKKTEDDSAKAQAAAEKAAADRAKAEEAVAKAAADTEAAKKARSEAEDAKKKADEASAKAQDDLKAAEKARADAQEAQKAAEKAQKAAEEAAKKASNGSQTDTGKKDEKKPETKKNGFYGFLERILGFSGIGGLLITILKSLGFLR</sequence>
<feature type="compositionally biased region" description="Basic and acidic residues" evidence="2">
    <location>
        <begin position="492"/>
        <end position="525"/>
    </location>
</feature>
<evidence type="ECO:0000256" key="3">
    <source>
        <dbReference type="SAM" id="Phobius"/>
    </source>
</evidence>
<keyword evidence="4" id="KW-0732">Signal</keyword>
<feature type="region of interest" description="Disordered" evidence="2">
    <location>
        <begin position="265"/>
        <end position="630"/>
    </location>
</feature>
<feature type="chain" id="PRO_5022705121" description="Methyl-accepting transducer domain-containing protein" evidence="4">
    <location>
        <begin position="23"/>
        <end position="662"/>
    </location>
</feature>
<dbReference type="GO" id="GO:0007165">
    <property type="term" value="P:signal transduction"/>
    <property type="evidence" value="ECO:0007669"/>
    <property type="project" value="UniProtKB-KW"/>
</dbReference>
<dbReference type="RefSeq" id="WP_146323264.1">
    <property type="nucleotide sequence ID" value="NZ_BAABLR010000075.1"/>
</dbReference>
<evidence type="ECO:0000256" key="1">
    <source>
        <dbReference type="PROSITE-ProRule" id="PRU00284"/>
    </source>
</evidence>
<keyword evidence="3" id="KW-0812">Transmembrane</keyword>
<dbReference type="Proteomes" id="UP000320791">
    <property type="component" value="Unassembled WGS sequence"/>
</dbReference>
<evidence type="ECO:0000256" key="4">
    <source>
        <dbReference type="SAM" id="SignalP"/>
    </source>
</evidence>
<dbReference type="GO" id="GO:0016020">
    <property type="term" value="C:membrane"/>
    <property type="evidence" value="ECO:0007669"/>
    <property type="project" value="InterPro"/>
</dbReference>
<accession>A0A5C5US11</accession>
<feature type="compositionally biased region" description="Low complexity" evidence="2">
    <location>
        <begin position="481"/>
        <end position="491"/>
    </location>
</feature>
<feature type="compositionally biased region" description="Low complexity" evidence="2">
    <location>
        <begin position="336"/>
        <end position="352"/>
    </location>
</feature>
<dbReference type="OrthoDB" id="4427622at2"/>
<comment type="caution">
    <text evidence="6">The sequence shown here is derived from an EMBL/GenBank/DDBJ whole genome shotgun (WGS) entry which is preliminary data.</text>
</comment>
<feature type="compositionally biased region" description="Low complexity" evidence="2">
    <location>
        <begin position="369"/>
        <end position="393"/>
    </location>
</feature>
<protein>
    <recommendedName>
        <fullName evidence="5">Methyl-accepting transducer domain-containing protein</fullName>
    </recommendedName>
</protein>
<evidence type="ECO:0000259" key="5">
    <source>
        <dbReference type="PROSITE" id="PS50111"/>
    </source>
</evidence>
<feature type="compositionally biased region" description="Basic and acidic residues" evidence="2">
    <location>
        <begin position="619"/>
        <end position="630"/>
    </location>
</feature>
<feature type="domain" description="Methyl-accepting transducer" evidence="5">
    <location>
        <begin position="370"/>
        <end position="601"/>
    </location>
</feature>
<proteinExistence type="predicted"/>
<keyword evidence="3" id="KW-1133">Transmembrane helix</keyword>
<feature type="compositionally biased region" description="Basic and acidic residues" evidence="2">
    <location>
        <begin position="466"/>
        <end position="480"/>
    </location>
</feature>
<evidence type="ECO:0000313" key="6">
    <source>
        <dbReference type="EMBL" id="TWT28808.1"/>
    </source>
</evidence>
<organism evidence="6 7">
    <name type="scientific">Corynebacterium canis</name>
    <dbReference type="NCBI Taxonomy" id="679663"/>
    <lineage>
        <taxon>Bacteria</taxon>
        <taxon>Bacillati</taxon>
        <taxon>Actinomycetota</taxon>
        <taxon>Actinomycetes</taxon>
        <taxon>Mycobacteriales</taxon>
        <taxon>Corynebacteriaceae</taxon>
        <taxon>Corynebacterium</taxon>
    </lineage>
</organism>
<feature type="transmembrane region" description="Helical" evidence="3">
    <location>
        <begin position="641"/>
        <end position="661"/>
    </location>
</feature>